<proteinExistence type="predicted"/>
<protein>
    <recommendedName>
        <fullName evidence="1">Enoyl reductase (ER) domain-containing protein</fullName>
    </recommendedName>
</protein>
<accession>A0AAD3YC05</accession>
<dbReference type="InterPro" id="IPR051397">
    <property type="entry name" value="Zn-ADH-like_protein"/>
</dbReference>
<dbReference type="InterPro" id="IPR036291">
    <property type="entry name" value="NAD(P)-bd_dom_sf"/>
</dbReference>
<dbReference type="Pfam" id="PF00107">
    <property type="entry name" value="ADH_zinc_N"/>
    <property type="match status" value="1"/>
</dbReference>
<dbReference type="InterPro" id="IPR013149">
    <property type="entry name" value="ADH-like_C"/>
</dbReference>
<name>A0AAD3YC05_9TREE</name>
<dbReference type="PANTHER" id="PTHR43677">
    <property type="entry name" value="SHORT-CHAIN DEHYDROGENASE/REDUCTASE"/>
    <property type="match status" value="1"/>
</dbReference>
<reference evidence="2" key="1">
    <citation type="journal article" date="2023" name="BMC Genomics">
        <title>Chromosome-level genome assemblies of Cutaneotrichosporon spp. (Trichosporonales, Basidiomycota) reveal imbalanced evolution between nucleotide sequences and chromosome synteny.</title>
        <authorList>
            <person name="Kobayashi Y."/>
            <person name="Kayamori A."/>
            <person name="Aoki K."/>
            <person name="Shiwa Y."/>
            <person name="Matsutani M."/>
            <person name="Fujita N."/>
            <person name="Sugita T."/>
            <person name="Iwasaki W."/>
            <person name="Tanaka N."/>
            <person name="Takashima M."/>
        </authorList>
    </citation>
    <scope>NUCLEOTIDE SEQUENCE</scope>
    <source>
        <strain evidence="2">HIS016</strain>
    </source>
</reference>
<dbReference type="SUPFAM" id="SSF51735">
    <property type="entry name" value="NAD(P)-binding Rossmann-fold domains"/>
    <property type="match status" value="1"/>
</dbReference>
<reference evidence="2" key="2">
    <citation type="submission" date="2023-06" db="EMBL/GenBank/DDBJ databases">
        <authorList>
            <person name="Kobayashi Y."/>
            <person name="Kayamori A."/>
            <person name="Aoki K."/>
            <person name="Shiwa Y."/>
            <person name="Fujita N."/>
            <person name="Sugita T."/>
            <person name="Iwasaki W."/>
            <person name="Tanaka N."/>
            <person name="Takashima M."/>
        </authorList>
    </citation>
    <scope>NUCLEOTIDE SEQUENCE</scope>
    <source>
        <strain evidence="2">HIS016</strain>
    </source>
</reference>
<comment type="caution">
    <text evidence="2">The sequence shown here is derived from an EMBL/GenBank/DDBJ whole genome shotgun (WGS) entry which is preliminary data.</text>
</comment>
<feature type="domain" description="Enoyl reductase (ER)" evidence="1">
    <location>
        <begin position="10"/>
        <end position="301"/>
    </location>
</feature>
<dbReference type="Proteomes" id="UP001222932">
    <property type="component" value="Unassembled WGS sequence"/>
</dbReference>
<gene>
    <name evidence="2" type="ORF">CspeluHIS016_0301740</name>
</gene>
<keyword evidence="3" id="KW-1185">Reference proteome</keyword>
<dbReference type="GO" id="GO:0016491">
    <property type="term" value="F:oxidoreductase activity"/>
    <property type="evidence" value="ECO:0007669"/>
    <property type="project" value="InterPro"/>
</dbReference>
<dbReference type="PANTHER" id="PTHR43677:SF11">
    <property type="entry name" value="ZINC-CONTAINING ALCOHOL DEHYDROGENASE"/>
    <property type="match status" value="1"/>
</dbReference>
<dbReference type="InterPro" id="IPR020843">
    <property type="entry name" value="ER"/>
</dbReference>
<evidence type="ECO:0000259" key="1">
    <source>
        <dbReference type="SMART" id="SM00829"/>
    </source>
</evidence>
<organism evidence="2 3">
    <name type="scientific">Cutaneotrichosporon spelunceum</name>
    <dbReference type="NCBI Taxonomy" id="1672016"/>
    <lineage>
        <taxon>Eukaryota</taxon>
        <taxon>Fungi</taxon>
        <taxon>Dikarya</taxon>
        <taxon>Basidiomycota</taxon>
        <taxon>Agaricomycotina</taxon>
        <taxon>Tremellomycetes</taxon>
        <taxon>Trichosporonales</taxon>
        <taxon>Trichosporonaceae</taxon>
        <taxon>Cutaneotrichosporon</taxon>
    </lineage>
</organism>
<dbReference type="InterPro" id="IPR011032">
    <property type="entry name" value="GroES-like_sf"/>
</dbReference>
<dbReference type="EMBL" id="BTCM01000003">
    <property type="protein sequence ID" value="GMK56334.1"/>
    <property type="molecule type" value="Genomic_DNA"/>
</dbReference>
<evidence type="ECO:0000313" key="3">
    <source>
        <dbReference type="Proteomes" id="UP001222932"/>
    </source>
</evidence>
<dbReference type="Gene3D" id="3.40.50.720">
    <property type="entry name" value="NAD(P)-binding Rossmann-like Domain"/>
    <property type="match status" value="1"/>
</dbReference>
<dbReference type="Gene3D" id="3.90.180.10">
    <property type="entry name" value="Medium-chain alcohol dehydrogenases, catalytic domain"/>
    <property type="match status" value="1"/>
</dbReference>
<evidence type="ECO:0000313" key="2">
    <source>
        <dbReference type="EMBL" id="GMK56334.1"/>
    </source>
</evidence>
<sequence>MKAAIVEAAGSAPVYGDISPPTPSNDDVVVDVTAAALSNLTKMRGASAHYSATSEFPFVPGFDGVGKYNGERVYFAFPNSKYGALGEQTLVNRALLRPIPATLDDATAAAIANPGMSAWVSMVHRAHLQKGEVVLVNGATGTAGRICVQIAKLLGARKVIATGRNAKELEEVRKLGADVVIPFTLPEKEDEFKAALVAEFKRDDGKGVDVIVDYLYGPSASVVLSAIPGNLADGQRVRFVNLGTVPGGAEIPISAMLLRGSAVEVMGSGLTSVPRNVLLDSIHEVFKVADKITLADDDVLVPLKDISKAWAQKGAKPRIVITM</sequence>
<dbReference type="SMART" id="SM00829">
    <property type="entry name" value="PKS_ER"/>
    <property type="match status" value="1"/>
</dbReference>
<dbReference type="AlphaFoldDB" id="A0AAD3YC05"/>
<dbReference type="SUPFAM" id="SSF50129">
    <property type="entry name" value="GroES-like"/>
    <property type="match status" value="1"/>
</dbReference>